<organism evidence="7">
    <name type="scientific">candidate division WOR-3 bacterium</name>
    <dbReference type="NCBI Taxonomy" id="2052148"/>
    <lineage>
        <taxon>Bacteria</taxon>
        <taxon>Bacteria division WOR-3</taxon>
    </lineage>
</organism>
<dbReference type="CDD" id="cd09916">
    <property type="entry name" value="CpxP_like"/>
    <property type="match status" value="1"/>
</dbReference>
<dbReference type="InterPro" id="IPR025961">
    <property type="entry name" value="Metal_resist"/>
</dbReference>
<feature type="region of interest" description="Disordered" evidence="5">
    <location>
        <begin position="124"/>
        <end position="174"/>
    </location>
</feature>
<dbReference type="InterPro" id="IPR012899">
    <property type="entry name" value="LTXXQ"/>
</dbReference>
<evidence type="ECO:0000256" key="4">
    <source>
        <dbReference type="ARBA" id="ARBA00022764"/>
    </source>
</evidence>
<comment type="similarity">
    <text evidence="2">Belongs to the CpxP/Spy family.</text>
</comment>
<comment type="caution">
    <text evidence="7">The sequence shown here is derived from an EMBL/GenBank/DDBJ whole genome shotgun (WGS) entry which is preliminary data.</text>
</comment>
<evidence type="ECO:0000313" key="7">
    <source>
        <dbReference type="EMBL" id="HDR00335.1"/>
    </source>
</evidence>
<keyword evidence="3 6" id="KW-0732">Signal</keyword>
<evidence type="ECO:0000256" key="6">
    <source>
        <dbReference type="SAM" id="SignalP"/>
    </source>
</evidence>
<evidence type="ECO:0000256" key="1">
    <source>
        <dbReference type="ARBA" id="ARBA00004418"/>
    </source>
</evidence>
<dbReference type="Proteomes" id="UP000885672">
    <property type="component" value="Unassembled WGS sequence"/>
</dbReference>
<evidence type="ECO:0000256" key="2">
    <source>
        <dbReference type="ARBA" id="ARBA00008441"/>
    </source>
</evidence>
<dbReference type="GO" id="GO:0051082">
    <property type="term" value="F:unfolded protein binding"/>
    <property type="evidence" value="ECO:0007669"/>
    <property type="project" value="TreeGrafter"/>
</dbReference>
<dbReference type="InterPro" id="IPR052211">
    <property type="entry name" value="Cpx_auxiliary_protein"/>
</dbReference>
<dbReference type="PANTHER" id="PTHR38102:SF1">
    <property type="entry name" value="PERIPLASMIC CHAPERONE SPY"/>
    <property type="match status" value="1"/>
</dbReference>
<feature type="chain" id="PRO_5031003356" evidence="6">
    <location>
        <begin position="26"/>
        <end position="174"/>
    </location>
</feature>
<dbReference type="PANTHER" id="PTHR38102">
    <property type="entry name" value="PERIPLASMIC CHAPERONE SPY"/>
    <property type="match status" value="1"/>
</dbReference>
<feature type="signal peptide" evidence="6">
    <location>
        <begin position="1"/>
        <end position="25"/>
    </location>
</feature>
<protein>
    <submittedName>
        <fullName evidence="7">Periplasmic heavy metal sensor</fullName>
    </submittedName>
</protein>
<dbReference type="Pfam" id="PF13801">
    <property type="entry name" value="Metal_resist"/>
    <property type="match status" value="1"/>
</dbReference>
<sequence length="174" mass="19807">MNRRHTTVVLAAMLVLVLMPATLSAEPAETGWRMGHGRGMILRGLDLTAEQRQKLDELHLNHVKESEPTRADVRVKQAELELLWWAEKPNAKQIIAKVREISGLREKLAVAQANFRLTMHNLLTPEQREKLRSLPDRPGRERGRGMGQMRHGRDKANSRGDCENCTGHDQPDEK</sequence>
<dbReference type="EMBL" id="DSBX01000332">
    <property type="protein sequence ID" value="HDR00335.1"/>
    <property type="molecule type" value="Genomic_DNA"/>
</dbReference>
<reference evidence="7" key="1">
    <citation type="journal article" date="2020" name="mSystems">
        <title>Genome- and Community-Level Interaction Insights into Carbon Utilization and Element Cycling Functions of Hydrothermarchaeota in Hydrothermal Sediment.</title>
        <authorList>
            <person name="Zhou Z."/>
            <person name="Liu Y."/>
            <person name="Xu W."/>
            <person name="Pan J."/>
            <person name="Luo Z.H."/>
            <person name="Li M."/>
        </authorList>
    </citation>
    <scope>NUCLEOTIDE SEQUENCE [LARGE SCALE GENOMIC DNA]</scope>
    <source>
        <strain evidence="7">SpSt-1182</strain>
    </source>
</reference>
<proteinExistence type="inferred from homology"/>
<dbReference type="GO" id="GO:0030288">
    <property type="term" value="C:outer membrane-bounded periplasmic space"/>
    <property type="evidence" value="ECO:0007669"/>
    <property type="project" value="TreeGrafter"/>
</dbReference>
<dbReference type="AlphaFoldDB" id="A0A7V0T701"/>
<comment type="subcellular location">
    <subcellularLocation>
        <location evidence="1">Periplasm</location>
    </subcellularLocation>
</comment>
<feature type="compositionally biased region" description="Basic and acidic residues" evidence="5">
    <location>
        <begin position="126"/>
        <end position="144"/>
    </location>
</feature>
<gene>
    <name evidence="7" type="ORF">ENN51_08660</name>
</gene>
<evidence type="ECO:0000256" key="3">
    <source>
        <dbReference type="ARBA" id="ARBA00022729"/>
    </source>
</evidence>
<name>A0A7V0T701_UNCW3</name>
<accession>A0A7V0T701</accession>
<keyword evidence="4" id="KW-0574">Periplasm</keyword>
<evidence type="ECO:0000256" key="5">
    <source>
        <dbReference type="SAM" id="MobiDB-lite"/>
    </source>
</evidence>
<dbReference type="Gene3D" id="1.20.120.1490">
    <property type="match status" value="1"/>
</dbReference>